<comment type="caution">
    <text evidence="2">The sequence shown here is derived from an EMBL/GenBank/DDBJ whole genome shotgun (WGS) entry which is preliminary data.</text>
</comment>
<dbReference type="InterPro" id="IPR016032">
    <property type="entry name" value="Sig_transdc_resp-reg_C-effctor"/>
</dbReference>
<dbReference type="PANTHER" id="PTHR34293:SF1">
    <property type="entry name" value="HTH-TYPE TRANSCRIPTIONAL REGULATOR TRMBL2"/>
    <property type="match status" value="1"/>
</dbReference>
<feature type="domain" description="HTH luxR-type" evidence="1">
    <location>
        <begin position="240"/>
        <end position="297"/>
    </location>
</feature>
<evidence type="ECO:0000313" key="3">
    <source>
        <dbReference type="Proteomes" id="UP001521150"/>
    </source>
</evidence>
<accession>A0ABS8Z4S1</accession>
<proteinExistence type="predicted"/>
<evidence type="ECO:0000313" key="2">
    <source>
        <dbReference type="EMBL" id="MCE7002825.1"/>
    </source>
</evidence>
<dbReference type="EMBL" id="JAJVCN010000001">
    <property type="protein sequence ID" value="MCE7002825.1"/>
    <property type="molecule type" value="Genomic_DNA"/>
</dbReference>
<dbReference type="InterPro" id="IPR000792">
    <property type="entry name" value="Tscrpt_reg_LuxR_C"/>
</dbReference>
<organism evidence="2 3">
    <name type="scientific">Kibdelosporangium philippinense</name>
    <dbReference type="NCBI Taxonomy" id="211113"/>
    <lineage>
        <taxon>Bacteria</taxon>
        <taxon>Bacillati</taxon>
        <taxon>Actinomycetota</taxon>
        <taxon>Actinomycetes</taxon>
        <taxon>Pseudonocardiales</taxon>
        <taxon>Pseudonocardiaceae</taxon>
        <taxon>Kibdelosporangium</taxon>
    </lineage>
</organism>
<dbReference type="Pfam" id="PF13384">
    <property type="entry name" value="HTH_23"/>
    <property type="match status" value="1"/>
</dbReference>
<evidence type="ECO:0000259" key="1">
    <source>
        <dbReference type="SMART" id="SM00421"/>
    </source>
</evidence>
<protein>
    <submittedName>
        <fullName evidence="2">Helix-turn-helix domain-containing protein</fullName>
    </submittedName>
</protein>
<dbReference type="RefSeq" id="WP_233724361.1">
    <property type="nucleotide sequence ID" value="NZ_JAJVCN010000001.1"/>
</dbReference>
<dbReference type="SUPFAM" id="SSF46894">
    <property type="entry name" value="C-terminal effector domain of the bipartite response regulators"/>
    <property type="match status" value="1"/>
</dbReference>
<sequence length="303" mass="32884">MQPLQALGISADAERVYLDLVSGSPSAELEHAATTMAVAELEAAGLIERSGDTLVACPPQLAMEALAERYAALARQSAAMLTRIWNKASETYLEVLPSYSAGRAVLDRVQTDAQSQVRAISVGNLGPDGHKIVDGLFDALARGVSYQVVYGTRVLHDPEALRMVQRCVDAGEQARVFPHVSMNLTIVDERWALLTARSDEDIAAVVVHRSPLLTGFVGIFDAYWRMAVPITAGTETVPDGDTPSRDTQRLLTYLSAGLTDEAIAREFGVSERTVARRISRLQEILGAQTRFQLGVQASRHGWL</sequence>
<dbReference type="Gene3D" id="1.10.10.10">
    <property type="entry name" value="Winged helix-like DNA-binding domain superfamily/Winged helix DNA-binding domain"/>
    <property type="match status" value="1"/>
</dbReference>
<keyword evidence="3" id="KW-1185">Reference proteome</keyword>
<dbReference type="PANTHER" id="PTHR34293">
    <property type="entry name" value="HTH-TYPE TRANSCRIPTIONAL REGULATOR TRMBL2"/>
    <property type="match status" value="1"/>
</dbReference>
<dbReference type="InterPro" id="IPR051797">
    <property type="entry name" value="TrmB-like"/>
</dbReference>
<name>A0ABS8Z4S1_9PSEU</name>
<reference evidence="2 3" key="1">
    <citation type="submission" date="2021-12" db="EMBL/GenBank/DDBJ databases">
        <title>Genome sequence of Kibdelosporangium philippinense ATCC 49844.</title>
        <authorList>
            <person name="Fedorov E.A."/>
            <person name="Omeragic M."/>
            <person name="Shalygina K.F."/>
            <person name="Maclea K.S."/>
        </authorList>
    </citation>
    <scope>NUCLEOTIDE SEQUENCE [LARGE SCALE GENOMIC DNA]</scope>
    <source>
        <strain evidence="2 3">ATCC 49844</strain>
    </source>
</reference>
<gene>
    <name evidence="2" type="ORF">LWC34_08275</name>
</gene>
<dbReference type="Proteomes" id="UP001521150">
    <property type="component" value="Unassembled WGS sequence"/>
</dbReference>
<dbReference type="SMART" id="SM00421">
    <property type="entry name" value="HTH_LUXR"/>
    <property type="match status" value="1"/>
</dbReference>
<dbReference type="InterPro" id="IPR036388">
    <property type="entry name" value="WH-like_DNA-bd_sf"/>
</dbReference>